<gene>
    <name evidence="1" type="ORF">KIW84_030893</name>
</gene>
<keyword evidence="2" id="KW-1185">Reference proteome</keyword>
<dbReference type="GO" id="GO:0031491">
    <property type="term" value="F:nucleosome binding"/>
    <property type="evidence" value="ECO:0007669"/>
    <property type="project" value="TreeGrafter"/>
</dbReference>
<accession>A0A9D5AWU2</accession>
<evidence type="ECO:0000313" key="1">
    <source>
        <dbReference type="EMBL" id="KAI5424883.1"/>
    </source>
</evidence>
<comment type="caution">
    <text evidence="1">The sequence shown here is derived from an EMBL/GenBank/DDBJ whole genome shotgun (WGS) entry which is preliminary data.</text>
</comment>
<reference evidence="1 2" key="1">
    <citation type="journal article" date="2022" name="Nat. Genet.">
        <title>Improved pea reference genome and pan-genome highlight genomic features and evolutionary characteristics.</title>
        <authorList>
            <person name="Yang T."/>
            <person name="Liu R."/>
            <person name="Luo Y."/>
            <person name="Hu S."/>
            <person name="Wang D."/>
            <person name="Wang C."/>
            <person name="Pandey M.K."/>
            <person name="Ge S."/>
            <person name="Xu Q."/>
            <person name="Li N."/>
            <person name="Li G."/>
            <person name="Huang Y."/>
            <person name="Saxena R.K."/>
            <person name="Ji Y."/>
            <person name="Li M."/>
            <person name="Yan X."/>
            <person name="He Y."/>
            <person name="Liu Y."/>
            <person name="Wang X."/>
            <person name="Xiang C."/>
            <person name="Varshney R.K."/>
            <person name="Ding H."/>
            <person name="Gao S."/>
            <person name="Zong X."/>
        </authorList>
    </citation>
    <scope>NUCLEOTIDE SEQUENCE [LARGE SCALE GENOMIC DNA]</scope>
    <source>
        <strain evidence="1 2">cv. Zhongwan 6</strain>
    </source>
</reference>
<name>A0A9D5AWU2_PEA</name>
<dbReference type="SUPFAM" id="SSF158832">
    <property type="entry name" value="Tex N-terminal region-like"/>
    <property type="match status" value="1"/>
</dbReference>
<dbReference type="AlphaFoldDB" id="A0A9D5AWU2"/>
<dbReference type="GO" id="GO:0008023">
    <property type="term" value="C:transcription elongation factor complex"/>
    <property type="evidence" value="ECO:0007669"/>
    <property type="project" value="TreeGrafter"/>
</dbReference>
<dbReference type="Gramene" id="Psat03G0089300-T1">
    <property type="protein sequence ID" value="KAI5424883.1"/>
    <property type="gene ID" value="KIW84_030893"/>
</dbReference>
<protein>
    <submittedName>
        <fullName evidence="1">Transcription elongation factor spt6</fullName>
    </submittedName>
</protein>
<dbReference type="GO" id="GO:0042393">
    <property type="term" value="F:histone binding"/>
    <property type="evidence" value="ECO:0007669"/>
    <property type="project" value="TreeGrafter"/>
</dbReference>
<dbReference type="EMBL" id="JAMSHJ010000003">
    <property type="protein sequence ID" value="KAI5424883.1"/>
    <property type="molecule type" value="Genomic_DNA"/>
</dbReference>
<dbReference type="GO" id="GO:0034728">
    <property type="term" value="P:nucleosome organization"/>
    <property type="evidence" value="ECO:0007669"/>
    <property type="project" value="TreeGrafter"/>
</dbReference>
<dbReference type="Gene3D" id="1.10.3500.10">
    <property type="entry name" value="Tex N-terminal region-like"/>
    <property type="match status" value="1"/>
</dbReference>
<dbReference type="PANTHER" id="PTHR10145">
    <property type="entry name" value="TRANSCRIPTION ELONGATION FACTOR SPT6"/>
    <property type="match status" value="1"/>
</dbReference>
<dbReference type="InterPro" id="IPR017072">
    <property type="entry name" value="TF_Spt6"/>
</dbReference>
<dbReference type="Proteomes" id="UP001058974">
    <property type="component" value="Chromosome 3"/>
</dbReference>
<keyword evidence="1" id="KW-0251">Elongation factor</keyword>
<dbReference type="GO" id="GO:0140673">
    <property type="term" value="P:transcription elongation-coupled chromatin remodeling"/>
    <property type="evidence" value="ECO:0007669"/>
    <property type="project" value="InterPro"/>
</dbReference>
<evidence type="ECO:0000313" key="2">
    <source>
        <dbReference type="Proteomes" id="UP001058974"/>
    </source>
</evidence>
<dbReference type="GO" id="GO:0003746">
    <property type="term" value="F:translation elongation factor activity"/>
    <property type="evidence" value="ECO:0007669"/>
    <property type="project" value="UniProtKB-KW"/>
</dbReference>
<organism evidence="1 2">
    <name type="scientific">Pisum sativum</name>
    <name type="common">Garden pea</name>
    <name type="synonym">Lathyrus oleraceus</name>
    <dbReference type="NCBI Taxonomy" id="3888"/>
    <lineage>
        <taxon>Eukaryota</taxon>
        <taxon>Viridiplantae</taxon>
        <taxon>Streptophyta</taxon>
        <taxon>Embryophyta</taxon>
        <taxon>Tracheophyta</taxon>
        <taxon>Spermatophyta</taxon>
        <taxon>Magnoliopsida</taxon>
        <taxon>eudicotyledons</taxon>
        <taxon>Gunneridae</taxon>
        <taxon>Pentapetalae</taxon>
        <taxon>rosids</taxon>
        <taxon>fabids</taxon>
        <taxon>Fabales</taxon>
        <taxon>Fabaceae</taxon>
        <taxon>Papilionoideae</taxon>
        <taxon>50 kb inversion clade</taxon>
        <taxon>NPAAA clade</taxon>
        <taxon>Hologalegina</taxon>
        <taxon>IRL clade</taxon>
        <taxon>Fabeae</taxon>
        <taxon>Lathyrus</taxon>
    </lineage>
</organism>
<sequence>MYSTFNKAGLWEVASRFGCSSEQIGSCLSLVHLHELEDPKETPEEVASNFTSAMYDTPEEVLKCARHMEAVETTCEPSIKKHVRRYFTDHAVVSTSPTADGNMTIDSFHQFSGVNWLREKPLFKFEDAQWLLIQKAEEEKLIQVSIKLPDEYLNKLIDQFNEYFVSDSVSISAQL</sequence>
<dbReference type="InterPro" id="IPR023323">
    <property type="entry name" value="Tex-like_dom_sf"/>
</dbReference>
<keyword evidence="1" id="KW-0648">Protein biosynthesis</keyword>
<dbReference type="PANTHER" id="PTHR10145:SF6">
    <property type="entry name" value="TRANSCRIPTION ELONGATION FACTOR SPT6"/>
    <property type="match status" value="1"/>
</dbReference>
<proteinExistence type="predicted"/>